<keyword evidence="3" id="KW-1185">Reference proteome</keyword>
<dbReference type="Proteomes" id="UP000240509">
    <property type="component" value="Unassembled WGS sequence"/>
</dbReference>
<dbReference type="Pfam" id="PF00480">
    <property type="entry name" value="ROK"/>
    <property type="match status" value="1"/>
</dbReference>
<sequence>MVSGYYSKQRRKTAGKGGEYRLNNDNYLAFDVGGTNVKWGLITSAGTILEKGSFSAGNGCGETILAAVKEKIAFFRSSVNGIAVSAPGFIHPSTGFIEMGGAIQEFDQFNLQTYLEEASGLPVSVENDVNCVALAEKWLGSGRELNDFCCLTIGTGIGGALFLNNELYRGHAFRGGEFGFMITKGLHNVSPEQDSLSTCASMTSIREKYAEYYSLPFEEVTGEKVFEEYDRKNPVAVNIIEDFYETLAIGIYNIVSVLNPEKVLIGGGITSRPSFLEELKSHLVYIDRVFDLSVDTCHFKNDSGLIGALAFFKKKYSPDSKKLKTNFERSI</sequence>
<dbReference type="InterPro" id="IPR000600">
    <property type="entry name" value="ROK"/>
</dbReference>
<evidence type="ECO:0008006" key="4">
    <source>
        <dbReference type="Google" id="ProtNLM"/>
    </source>
</evidence>
<dbReference type="InterPro" id="IPR043129">
    <property type="entry name" value="ATPase_NBD"/>
</dbReference>
<dbReference type="CDD" id="cd24068">
    <property type="entry name" value="ASKHA_NBD_ROK_FnNanK-like"/>
    <property type="match status" value="1"/>
</dbReference>
<accession>A0A2T4U5S7</accession>
<organism evidence="2 3">
    <name type="scientific">Alkalicoccus saliphilus</name>
    <dbReference type="NCBI Taxonomy" id="200989"/>
    <lineage>
        <taxon>Bacteria</taxon>
        <taxon>Bacillati</taxon>
        <taxon>Bacillota</taxon>
        <taxon>Bacilli</taxon>
        <taxon>Bacillales</taxon>
        <taxon>Bacillaceae</taxon>
        <taxon>Alkalicoccus</taxon>
    </lineage>
</organism>
<dbReference type="Gene3D" id="3.30.420.40">
    <property type="match status" value="2"/>
</dbReference>
<comment type="similarity">
    <text evidence="1">Belongs to the ROK (NagC/XylR) family.</text>
</comment>
<comment type="caution">
    <text evidence="2">The sequence shown here is derived from an EMBL/GenBank/DDBJ whole genome shotgun (WGS) entry which is preliminary data.</text>
</comment>
<proteinExistence type="inferred from homology"/>
<dbReference type="SUPFAM" id="SSF53067">
    <property type="entry name" value="Actin-like ATPase domain"/>
    <property type="match status" value="1"/>
</dbReference>
<dbReference type="EMBL" id="PZJJ01000014">
    <property type="protein sequence ID" value="PTL38744.1"/>
    <property type="molecule type" value="Genomic_DNA"/>
</dbReference>
<dbReference type="PANTHER" id="PTHR18964:SF165">
    <property type="entry name" value="BETA-GLUCOSIDE KINASE"/>
    <property type="match status" value="1"/>
</dbReference>
<dbReference type="AlphaFoldDB" id="A0A2T4U5S7"/>
<reference evidence="2 3" key="1">
    <citation type="submission" date="2018-03" db="EMBL/GenBank/DDBJ databases">
        <title>Alkalicoccus saliphilus sp. nov., isolated from a mineral pool.</title>
        <authorList>
            <person name="Zhao B."/>
        </authorList>
    </citation>
    <scope>NUCLEOTIDE SEQUENCE [LARGE SCALE GENOMIC DNA]</scope>
    <source>
        <strain evidence="2 3">6AG</strain>
    </source>
</reference>
<evidence type="ECO:0000313" key="2">
    <source>
        <dbReference type="EMBL" id="PTL38744.1"/>
    </source>
</evidence>
<gene>
    <name evidence="2" type="ORF">C6Y45_09630</name>
</gene>
<evidence type="ECO:0000313" key="3">
    <source>
        <dbReference type="Proteomes" id="UP000240509"/>
    </source>
</evidence>
<evidence type="ECO:0000256" key="1">
    <source>
        <dbReference type="ARBA" id="ARBA00006479"/>
    </source>
</evidence>
<protein>
    <recommendedName>
        <fullName evidence="4">ROK family protein</fullName>
    </recommendedName>
</protein>
<name>A0A2T4U5S7_9BACI</name>
<dbReference type="PANTHER" id="PTHR18964">
    <property type="entry name" value="ROK (REPRESSOR, ORF, KINASE) FAMILY"/>
    <property type="match status" value="1"/>
</dbReference>